<evidence type="ECO:0000256" key="3">
    <source>
        <dbReference type="ARBA" id="ARBA00004906"/>
    </source>
</evidence>
<keyword evidence="11" id="KW-0862">Zinc</keyword>
<evidence type="ECO:0000256" key="1">
    <source>
        <dbReference type="ARBA" id="ARBA00001798"/>
    </source>
</evidence>
<sequence>MVVCQICYENAPESTAFTLSECGHQFCRSCFARYLELKIRDGQVYPTCFHEVESTDGTDTRVACGCVISPSDIESVVSCEVWSKYATFKFNKETKHARQCPYCSFSQACDGPEHPEVSCGGCKRVYCYTHGNAHEQGTCADYERSQAELDELNRRVIRRISKPCPGCRYDVEKDGGCNHMTCVVCKADFCWLCEHQIADISAHYAMWNLSGCPGQHLTIRRELMVLARLRPVATLLFRLVLFRWLLQLFGISSAPGYFAAVVLLGGVSLICIRLVRENPWELVMNTLERIAYYPLIIAMWSTVICCGLLFTEY</sequence>
<dbReference type="PROSITE" id="PS51873">
    <property type="entry name" value="TRIAD"/>
    <property type="match status" value="1"/>
</dbReference>
<evidence type="ECO:0000313" key="18">
    <source>
        <dbReference type="EMBL" id="TMW63532.1"/>
    </source>
</evidence>
<evidence type="ECO:0000256" key="10">
    <source>
        <dbReference type="ARBA" id="ARBA00022786"/>
    </source>
</evidence>
<keyword evidence="13 15" id="KW-0472">Membrane</keyword>
<evidence type="ECO:0000256" key="11">
    <source>
        <dbReference type="ARBA" id="ARBA00022833"/>
    </source>
</evidence>
<dbReference type="FunFam" id="3.30.40.10:FF:000051">
    <property type="entry name" value="RBR-type E3 ubiquitin transferase"/>
    <property type="match status" value="1"/>
</dbReference>
<dbReference type="SMART" id="SM00184">
    <property type="entry name" value="RING"/>
    <property type="match status" value="1"/>
</dbReference>
<evidence type="ECO:0000256" key="12">
    <source>
        <dbReference type="ARBA" id="ARBA00022989"/>
    </source>
</evidence>
<evidence type="ECO:0000313" key="19">
    <source>
        <dbReference type="Proteomes" id="UP000794436"/>
    </source>
</evidence>
<dbReference type="PANTHER" id="PTHR22770">
    <property type="entry name" value="UBIQUITIN CONJUGATING ENZYME 7 INTERACTING PROTEIN-RELATED"/>
    <property type="match status" value="1"/>
</dbReference>
<dbReference type="Gene3D" id="3.30.40.10">
    <property type="entry name" value="Zinc/RING finger domain, C3HC4 (zinc finger)"/>
    <property type="match status" value="1"/>
</dbReference>
<evidence type="ECO:0000259" key="17">
    <source>
        <dbReference type="PROSITE" id="PS51873"/>
    </source>
</evidence>
<keyword evidence="8" id="KW-0677">Repeat</keyword>
<evidence type="ECO:0000256" key="15">
    <source>
        <dbReference type="SAM" id="Phobius"/>
    </source>
</evidence>
<keyword evidence="9 14" id="KW-0863">Zinc-finger</keyword>
<accession>A0A8K1CHK6</accession>
<dbReference type="Gene3D" id="1.20.120.1750">
    <property type="match status" value="1"/>
</dbReference>
<dbReference type="GO" id="GO:0061630">
    <property type="term" value="F:ubiquitin protein ligase activity"/>
    <property type="evidence" value="ECO:0007669"/>
    <property type="project" value="UniProtKB-EC"/>
</dbReference>
<dbReference type="GO" id="GO:0031090">
    <property type="term" value="C:organelle membrane"/>
    <property type="evidence" value="ECO:0007669"/>
    <property type="project" value="UniProtKB-ARBA"/>
</dbReference>
<feature type="transmembrane region" description="Helical" evidence="15">
    <location>
        <begin position="290"/>
        <end position="310"/>
    </location>
</feature>
<reference evidence="18" key="1">
    <citation type="submission" date="2019-03" db="EMBL/GenBank/DDBJ databases">
        <title>Long read genome sequence of the mycoparasitic Pythium oligandrum ATCC 38472 isolated from sugarbeet rhizosphere.</title>
        <authorList>
            <person name="Gaulin E."/>
        </authorList>
    </citation>
    <scope>NUCLEOTIDE SEQUENCE</scope>
    <source>
        <strain evidence="18">ATCC 38472_TT</strain>
    </source>
</reference>
<comment type="subcellular location">
    <subcellularLocation>
        <location evidence="2">Membrane</location>
        <topology evidence="2">Single-pass membrane protein</topology>
    </subcellularLocation>
</comment>
<evidence type="ECO:0000256" key="4">
    <source>
        <dbReference type="ARBA" id="ARBA00012251"/>
    </source>
</evidence>
<evidence type="ECO:0000256" key="14">
    <source>
        <dbReference type="PROSITE-ProRule" id="PRU00175"/>
    </source>
</evidence>
<dbReference type="Proteomes" id="UP000794436">
    <property type="component" value="Unassembled WGS sequence"/>
</dbReference>
<dbReference type="InterPro" id="IPR013083">
    <property type="entry name" value="Znf_RING/FYVE/PHD"/>
</dbReference>
<dbReference type="EMBL" id="SPLM01000072">
    <property type="protein sequence ID" value="TMW63532.1"/>
    <property type="molecule type" value="Genomic_DNA"/>
</dbReference>
<evidence type="ECO:0000256" key="7">
    <source>
        <dbReference type="ARBA" id="ARBA00022723"/>
    </source>
</evidence>
<name>A0A8K1CHK6_PYTOL</name>
<keyword evidence="10" id="KW-0833">Ubl conjugation pathway</keyword>
<dbReference type="InterPro" id="IPR044066">
    <property type="entry name" value="TRIAD_supradom"/>
</dbReference>
<dbReference type="SUPFAM" id="SSF57850">
    <property type="entry name" value="RING/U-box"/>
    <property type="match status" value="2"/>
</dbReference>
<evidence type="ECO:0000256" key="9">
    <source>
        <dbReference type="ARBA" id="ARBA00022771"/>
    </source>
</evidence>
<dbReference type="Pfam" id="PF13923">
    <property type="entry name" value="zf-C3HC4_2"/>
    <property type="match status" value="1"/>
</dbReference>
<dbReference type="Pfam" id="PF22605">
    <property type="entry name" value="IBR_2"/>
    <property type="match status" value="1"/>
</dbReference>
<dbReference type="GO" id="GO:0005737">
    <property type="term" value="C:cytoplasm"/>
    <property type="evidence" value="ECO:0007669"/>
    <property type="project" value="UniProtKB-ARBA"/>
</dbReference>
<dbReference type="InterPro" id="IPR054694">
    <property type="entry name" value="Parkin-like_IBR"/>
</dbReference>
<dbReference type="OrthoDB" id="205060at2759"/>
<dbReference type="InterPro" id="IPR001841">
    <property type="entry name" value="Znf_RING"/>
</dbReference>
<feature type="domain" description="RING-type" evidence="16">
    <location>
        <begin position="4"/>
        <end position="48"/>
    </location>
</feature>
<keyword evidence="7" id="KW-0479">Metal-binding</keyword>
<keyword evidence="5" id="KW-0808">Transferase</keyword>
<dbReference type="EC" id="2.3.2.31" evidence="4"/>
<keyword evidence="12 15" id="KW-1133">Transmembrane helix</keyword>
<dbReference type="PROSITE" id="PS50089">
    <property type="entry name" value="ZF_RING_2"/>
    <property type="match status" value="1"/>
</dbReference>
<evidence type="ECO:0000259" key="16">
    <source>
        <dbReference type="PROSITE" id="PS50089"/>
    </source>
</evidence>
<evidence type="ECO:0000256" key="13">
    <source>
        <dbReference type="ARBA" id="ARBA00023136"/>
    </source>
</evidence>
<evidence type="ECO:0000256" key="6">
    <source>
        <dbReference type="ARBA" id="ARBA00022692"/>
    </source>
</evidence>
<dbReference type="GO" id="GO:0008270">
    <property type="term" value="F:zinc ion binding"/>
    <property type="evidence" value="ECO:0007669"/>
    <property type="project" value="UniProtKB-KW"/>
</dbReference>
<evidence type="ECO:0000256" key="8">
    <source>
        <dbReference type="ARBA" id="ARBA00022737"/>
    </source>
</evidence>
<feature type="domain" description="RING-type" evidence="17">
    <location>
        <begin position="1"/>
        <end position="216"/>
    </location>
</feature>
<organism evidence="18 19">
    <name type="scientific">Pythium oligandrum</name>
    <name type="common">Mycoparasitic fungus</name>
    <dbReference type="NCBI Taxonomy" id="41045"/>
    <lineage>
        <taxon>Eukaryota</taxon>
        <taxon>Sar</taxon>
        <taxon>Stramenopiles</taxon>
        <taxon>Oomycota</taxon>
        <taxon>Peronosporomycetes</taxon>
        <taxon>Pythiales</taxon>
        <taxon>Pythiaceae</taxon>
        <taxon>Pythium</taxon>
    </lineage>
</organism>
<protein>
    <recommendedName>
        <fullName evidence="4">RBR-type E3 ubiquitin transferase</fullName>
        <ecNumber evidence="4">2.3.2.31</ecNumber>
    </recommendedName>
</protein>
<evidence type="ECO:0000256" key="2">
    <source>
        <dbReference type="ARBA" id="ARBA00004167"/>
    </source>
</evidence>
<comment type="caution">
    <text evidence="18">The sequence shown here is derived from an EMBL/GenBank/DDBJ whole genome shotgun (WGS) entry which is preliminary data.</text>
</comment>
<dbReference type="AlphaFoldDB" id="A0A8K1CHK6"/>
<keyword evidence="6 15" id="KW-0812">Transmembrane</keyword>
<feature type="transmembrane region" description="Helical" evidence="15">
    <location>
        <begin position="257"/>
        <end position="275"/>
    </location>
</feature>
<dbReference type="InterPro" id="IPR051628">
    <property type="entry name" value="LUBAC_E3_Ligases"/>
</dbReference>
<comment type="catalytic activity">
    <reaction evidence="1">
        <text>[E2 ubiquitin-conjugating enzyme]-S-ubiquitinyl-L-cysteine + [acceptor protein]-L-lysine = [E2 ubiquitin-conjugating enzyme]-L-cysteine + [acceptor protein]-N(6)-ubiquitinyl-L-lysine.</text>
        <dbReference type="EC" id="2.3.2.31"/>
    </reaction>
</comment>
<proteinExistence type="predicted"/>
<evidence type="ECO:0000256" key="5">
    <source>
        <dbReference type="ARBA" id="ARBA00022679"/>
    </source>
</evidence>
<comment type="pathway">
    <text evidence="3">Protein modification; protein ubiquitination.</text>
</comment>
<keyword evidence="19" id="KW-1185">Reference proteome</keyword>
<gene>
    <name evidence="18" type="ORF">Poli38472_002473</name>
</gene>